<dbReference type="CDD" id="cd00063">
    <property type="entry name" value="FN3"/>
    <property type="match status" value="2"/>
</dbReference>
<organism evidence="7 8">
    <name type="scientific">Bacillus cereus</name>
    <dbReference type="NCBI Taxonomy" id="1396"/>
    <lineage>
        <taxon>Bacteria</taxon>
        <taxon>Bacillati</taxon>
        <taxon>Bacillota</taxon>
        <taxon>Bacilli</taxon>
        <taxon>Bacillales</taxon>
        <taxon>Bacillaceae</taxon>
        <taxon>Bacillus</taxon>
        <taxon>Bacillus cereus group</taxon>
    </lineage>
</organism>
<evidence type="ECO:0000313" key="8">
    <source>
        <dbReference type="Proteomes" id="UP000190906"/>
    </source>
</evidence>
<dbReference type="SUPFAM" id="SSF49265">
    <property type="entry name" value="Fibronectin type III"/>
    <property type="match status" value="1"/>
</dbReference>
<dbReference type="Pfam" id="PF03067">
    <property type="entry name" value="LPMO_10"/>
    <property type="match status" value="1"/>
</dbReference>
<dbReference type="InterPro" id="IPR036573">
    <property type="entry name" value="CBM_sf_5/12"/>
</dbReference>
<protein>
    <recommendedName>
        <fullName evidence="6">Fibronectin type-III domain-containing protein</fullName>
    </recommendedName>
</protein>
<evidence type="ECO:0000256" key="1">
    <source>
        <dbReference type="ARBA" id="ARBA00022729"/>
    </source>
</evidence>
<dbReference type="InterPro" id="IPR004302">
    <property type="entry name" value="Cellulose/chitin-bd_N"/>
</dbReference>
<dbReference type="Gene3D" id="2.60.40.10">
    <property type="entry name" value="Immunoglobulins"/>
    <property type="match status" value="2"/>
</dbReference>
<evidence type="ECO:0000313" key="7">
    <source>
        <dbReference type="EMBL" id="OOR04720.1"/>
    </source>
</evidence>
<dbReference type="CDD" id="cd21177">
    <property type="entry name" value="LPMO_AA10"/>
    <property type="match status" value="1"/>
</dbReference>
<dbReference type="GO" id="GO:0005576">
    <property type="term" value="C:extracellular region"/>
    <property type="evidence" value="ECO:0007669"/>
    <property type="project" value="InterPro"/>
</dbReference>
<dbReference type="Gene3D" id="2.70.50.50">
    <property type="entry name" value="chitin-binding protein cbp21"/>
    <property type="match status" value="1"/>
</dbReference>
<dbReference type="InterPro" id="IPR003610">
    <property type="entry name" value="CBM5/12"/>
</dbReference>
<dbReference type="AlphaFoldDB" id="A0A1S9T454"/>
<dbReference type="CDD" id="cd12215">
    <property type="entry name" value="ChiC_BD"/>
    <property type="match status" value="2"/>
</dbReference>
<sequence>MCGMMGAMFFGESSASAHGYIQDGRADRGKFEMGTIGWAAANEKYGSALNEPQSIEALKGFPMAGPVDGKIASGGIPGFAPLDVQTPLQWIKKDMSIGKNTLTWTITAEHKTTKFAYYITKQGWDKTKSLSRDMLEPIGEYDGKGQLPGKTVSHVVDIPADRNGYHVILGVWDIDDTVNAFYQAMDVNIKNDGGEVGDDTEAPTIPANLQATPEATKVNLKWTASTDNVSVDHYNVYRDGKKLAPVTGTELEDVNLQPTTAYTYEVAAVDGAGNESEKSALITVETKELPAVDTEAPTEPKGLHSMGETENTVDLMWTAATDNVGVDYYEIYRNGERVHVNVSGTRMIDKGLQSDTAYMYEVKAVDAAGNLSEKSNTLNVKTKEKAPEGTTTWETNTVYNAGDRVLFNGNEYEAKYWTQGNQPDTSNAWELISDVAVEWNAEKAYQGGEKVQHEGITYKAKWWTKGDVPRKVSVWEKQ</sequence>
<dbReference type="Pfam" id="PF02839">
    <property type="entry name" value="CBM_5_12"/>
    <property type="match status" value="2"/>
</dbReference>
<dbReference type="SMART" id="SM00060">
    <property type="entry name" value="FN3"/>
    <property type="match status" value="2"/>
</dbReference>
<dbReference type="FunFam" id="2.60.40.10:FF:001114">
    <property type="entry name" value="Chitinase A1"/>
    <property type="match status" value="2"/>
</dbReference>
<dbReference type="InterPro" id="IPR014756">
    <property type="entry name" value="Ig_E-set"/>
</dbReference>
<evidence type="ECO:0000256" key="3">
    <source>
        <dbReference type="ARBA" id="ARBA00023277"/>
    </source>
</evidence>
<comment type="caution">
    <text evidence="7">The sequence shown here is derived from an EMBL/GenBank/DDBJ whole genome shotgun (WGS) entry which is preliminary data.</text>
</comment>
<evidence type="ECO:0000259" key="6">
    <source>
        <dbReference type="PROSITE" id="PS50853"/>
    </source>
</evidence>
<dbReference type="PROSITE" id="PS50853">
    <property type="entry name" value="FN3"/>
    <property type="match status" value="2"/>
</dbReference>
<feature type="domain" description="Fibronectin type-III" evidence="6">
    <location>
        <begin position="202"/>
        <end position="289"/>
    </location>
</feature>
<dbReference type="PANTHER" id="PTHR34823">
    <property type="entry name" value="GLCNAC-BINDING PROTEIN A"/>
    <property type="match status" value="1"/>
</dbReference>
<dbReference type="Proteomes" id="UP000190906">
    <property type="component" value="Unassembled WGS sequence"/>
</dbReference>
<dbReference type="SMART" id="SM00495">
    <property type="entry name" value="ChtBD3"/>
    <property type="match status" value="2"/>
</dbReference>
<dbReference type="PANTHER" id="PTHR34823:SF1">
    <property type="entry name" value="CHITIN-BINDING TYPE-4 DOMAIN-CONTAINING PROTEIN"/>
    <property type="match status" value="1"/>
</dbReference>
<evidence type="ECO:0000256" key="2">
    <source>
        <dbReference type="ARBA" id="ARBA00022801"/>
    </source>
</evidence>
<dbReference type="InterPro" id="IPR051024">
    <property type="entry name" value="GlcNAc_Chitin_IntDeg"/>
</dbReference>
<dbReference type="InterPro" id="IPR003961">
    <property type="entry name" value="FN3_dom"/>
</dbReference>
<keyword evidence="1" id="KW-0732">Signal</keyword>
<feature type="domain" description="Fibronectin type-III" evidence="6">
    <location>
        <begin position="296"/>
        <end position="385"/>
    </location>
</feature>
<gene>
    <name evidence="7" type="ORF">BW897_31885</name>
</gene>
<dbReference type="EMBL" id="MUAJ01000097">
    <property type="protein sequence ID" value="OOR04720.1"/>
    <property type="molecule type" value="Genomic_DNA"/>
</dbReference>
<dbReference type="InterPro" id="IPR013783">
    <property type="entry name" value="Ig-like_fold"/>
</dbReference>
<dbReference type="InterPro" id="IPR036116">
    <property type="entry name" value="FN3_sf"/>
</dbReference>
<dbReference type="GO" id="GO:0004553">
    <property type="term" value="F:hydrolase activity, hydrolyzing O-glycosyl compounds"/>
    <property type="evidence" value="ECO:0007669"/>
    <property type="project" value="InterPro"/>
</dbReference>
<dbReference type="GO" id="GO:0000272">
    <property type="term" value="P:polysaccharide catabolic process"/>
    <property type="evidence" value="ECO:0007669"/>
    <property type="project" value="UniProtKB-KW"/>
</dbReference>
<dbReference type="SUPFAM" id="SSF51055">
    <property type="entry name" value="Carbohydrate binding domain"/>
    <property type="match status" value="2"/>
</dbReference>
<dbReference type="Pfam" id="PF00041">
    <property type="entry name" value="fn3"/>
    <property type="match status" value="2"/>
</dbReference>
<dbReference type="GO" id="GO:0030246">
    <property type="term" value="F:carbohydrate binding"/>
    <property type="evidence" value="ECO:0007669"/>
    <property type="project" value="InterPro"/>
</dbReference>
<reference evidence="7 8" key="1">
    <citation type="submission" date="2017-01" db="EMBL/GenBank/DDBJ databases">
        <title>Bacillus cereus isolates.</title>
        <authorList>
            <person name="Beno S.M."/>
        </authorList>
    </citation>
    <scope>NUCLEOTIDE SEQUENCE [LARGE SCALE GENOMIC DNA]</scope>
    <source>
        <strain evidence="7 8">FSL H8-0485</strain>
    </source>
</reference>
<name>A0A1S9T454_BACCE</name>
<proteinExistence type="predicted"/>
<accession>A0A1S9T454</accession>
<dbReference type="SUPFAM" id="SSF81296">
    <property type="entry name" value="E set domains"/>
    <property type="match status" value="1"/>
</dbReference>
<evidence type="ECO:0000256" key="4">
    <source>
        <dbReference type="ARBA" id="ARBA00023295"/>
    </source>
</evidence>
<evidence type="ECO:0000256" key="5">
    <source>
        <dbReference type="ARBA" id="ARBA00023326"/>
    </source>
</evidence>
<keyword evidence="2" id="KW-0378">Hydrolase</keyword>
<keyword evidence="5" id="KW-0624">Polysaccharide degradation</keyword>
<dbReference type="Gene3D" id="2.10.10.20">
    <property type="entry name" value="Carbohydrate-binding module superfamily 5/12"/>
    <property type="match status" value="2"/>
</dbReference>
<keyword evidence="4" id="KW-0326">Glycosidase</keyword>
<keyword evidence="3" id="KW-0119">Carbohydrate metabolism</keyword>